<dbReference type="NCBIfam" id="TIGR01167">
    <property type="entry name" value="LPXTG_anchor"/>
    <property type="match status" value="1"/>
</dbReference>
<dbReference type="InterPro" id="IPR013783">
    <property type="entry name" value="Ig-like_fold"/>
</dbReference>
<gene>
    <name evidence="9" type="ORF">C1I91_26210</name>
</gene>
<dbReference type="Pfam" id="PF13620">
    <property type="entry name" value="CarboxypepD_reg"/>
    <property type="match status" value="1"/>
</dbReference>
<dbReference type="Gene3D" id="2.60.40.1120">
    <property type="entry name" value="Carboxypeptidase-like, regulatory domain"/>
    <property type="match status" value="3"/>
</dbReference>
<reference evidence="9 10" key="1">
    <citation type="submission" date="2018-01" db="EMBL/GenBank/DDBJ databases">
        <title>Genome Sequencing and Assembly of Anaerobacter polyendosporus strain CT4.</title>
        <authorList>
            <person name="Tachaapaikoon C."/>
            <person name="Sutheeworapong S."/>
            <person name="Jenjaroenpun P."/>
            <person name="Wongsurawat T."/>
            <person name="Nookeaw I."/>
            <person name="Cheawchanlertfa P."/>
            <person name="Kosugi A."/>
            <person name="Cheevadhanarak S."/>
            <person name="Ratanakhanokchai K."/>
        </authorList>
    </citation>
    <scope>NUCLEOTIDE SEQUENCE [LARGE SCALE GENOMIC DNA]</scope>
    <source>
        <strain evidence="9 10">CT4</strain>
    </source>
</reference>
<keyword evidence="4 6" id="KW-0732">Signal</keyword>
<keyword evidence="3" id="KW-0964">Secreted</keyword>
<dbReference type="RefSeq" id="WP_128215559.1">
    <property type="nucleotide sequence ID" value="NZ_CP025746.1"/>
</dbReference>
<organism evidence="9 10">
    <name type="scientific">Clostridium manihotivorum</name>
    <dbReference type="NCBI Taxonomy" id="2320868"/>
    <lineage>
        <taxon>Bacteria</taxon>
        <taxon>Bacillati</taxon>
        <taxon>Bacillota</taxon>
        <taxon>Clostridia</taxon>
        <taxon>Eubacteriales</taxon>
        <taxon>Clostridiaceae</taxon>
        <taxon>Clostridium</taxon>
    </lineage>
</organism>
<dbReference type="GO" id="GO:0009653">
    <property type="term" value="P:anatomical structure morphogenesis"/>
    <property type="evidence" value="ECO:0007669"/>
    <property type="project" value="TreeGrafter"/>
</dbReference>
<sequence>MIRRRGKIIGLIALCLVLYSPVSKVAKATTVVTDKTSITNNQSVAWPSKFYPYSKKDGTYIYDLYEAYNPGTDLVSSDVLTKGQAGTLPSVYVASDGTNIFFRFRLDANPLAPTSGGFDTSVWQLVVAAEDINNGSSSYGKFVQRVTIGIDGKNPSDDYVYITDGAETNVYKIFKAISNGTAGQQVVPGTRIVKAEGTEPYFLDFQIPISLITDFEKNALGMTSPITGDTPVKLYFGTTRAGSISTINKDWMDGTSMNFDNLSTVTLSSISQTLPSINIDGGASVTVATSTPTISGDTEAQDGSQVAVTINGHTYNTTVNNKRWSVNVTDPLPNGTYPVTAKLTTILGNSATATQNLTVLKPNTAPTATNGSLTVTEDTAKTGALVGNDVDSGTTLSYIIISGPTHGSVTLGANGAYTYTPAANYNGTDSFVFKVNDGQLDSNTASVSINVTAVNDAPVANGQTLNTDEDKSLSGVLTGSDIDGDNLKYYVVKAPSHGSLNINQDGTFTYTPNKDYNGTDSFTFKNNDGTVDSAPATVNLTVKPVNDAPIANGQNLTSDEDKVLSGTLTGSDVDGDSLKYYLVTGPSHGTVVVNQDGTFNYTPNLNYNGQDSFTFKVNDGLVDSAPATVILNISPVNDKPVAYGQSLSLAEDDFLQGTLTGLDIDGDSLKYVVVLGPSHGTLKLNEDGTFTYTPDKNYDGQDSFTFKVNDGTEDSLSAKVDLTVLPINDGPEAYDKSVTIGEDENLNGVLKGIDIDGDVLSYYLVSMPTHGSLVFNEDGTFTYTPNKDYNGQDSFTYMVSDGLEFSLPASVNITINPINDAPSALGQSLNTDEDKALNGTVTGSDIDGDSLKYYVVKAPTHGTLKLNEDGTFTYTPNKDYNGQDSFSFKTNDGDVDSAPAVVNITVNPMNDIPSAFGQSLRTDEDKALNGTVTGSDIDGDSLKYYLVAAPTHGTLKLNEDGTFTYTPNKDYNGQDSFSFKTNDGDVDSAPAVVNITINPINDGPTVDSSYSKNTPYYKPVSGSVVGNDLDNDKLKYSISAFNKPTNGSVVINETTGQWTYSPKKGFSGNDSFMVVVSDGKGGTATTTIFIKVLNADPTVENYSRATTMNKSVSDSIVGLDENNDELLYAIVSEPTNGSITLDSKSGRWIYTPKSGFSGNDSFKVSVSDGKGGTAISNINITVDATLNLLGTVTDQTTGVILPGSTVELRDLSNNLVATVVSNNNGNYYFKNIKLGSYNLLVKNSKYSTQTLSVGVAKDKTSTDEIRMDARLVNFVISLNANPTTIIGDGIQTTTLTVKVTDKNNKPLANTEVTFNAPMGSFPNGNVVKTDSNGIAKVVYKSANIESVKSVSVPVTAIVEDKSRGLYASEKITINFEPGTLTGVVVDNTTKLPVKDAVIEVSKDFNNDGVIDFYTKLITGADGKYKIAIPKGGVTYDVSITKPVVIGNQTKMVTFNQKSTVDNITGAGNESFTSDKTAAGLILFKKPNGEDSLLKDYSNLSFDVYDSDDKLISSGVSTHIYNSANDKGVFSADGLEKGQEYKFAVKYTLPNGQKIIIGSMKVAMNQDGEINLSSALIDPYGTITDSISHKIITGADVKLYYANTARNILAGRKPGTLVELPKVAEFPPADNANPQFSDDFGKYAYMVFPDADYYVVAAKDGYETYTSPVISVGKEIVKHDFSMNAKHEAEVIKQLPKTGSEVDMNGLVALGTILILSGLGLTLKPKKN</sequence>
<dbReference type="SUPFAM" id="SSF49478">
    <property type="entry name" value="Cna protein B-type domain"/>
    <property type="match status" value="1"/>
</dbReference>
<dbReference type="Proteomes" id="UP000286268">
    <property type="component" value="Chromosome"/>
</dbReference>
<dbReference type="Pfam" id="PF19077">
    <property type="entry name" value="Big_13"/>
    <property type="match status" value="1"/>
</dbReference>
<name>A0A410E0N1_9CLOT</name>
<evidence type="ECO:0000256" key="5">
    <source>
        <dbReference type="ARBA" id="ARBA00023088"/>
    </source>
</evidence>
<evidence type="ECO:0000259" key="8">
    <source>
        <dbReference type="PROSITE" id="PS51127"/>
    </source>
</evidence>
<keyword evidence="2" id="KW-0134">Cell wall</keyword>
<feature type="domain" description="Gram-positive cocci surface proteins LPxTG" evidence="7">
    <location>
        <begin position="1694"/>
        <end position="1727"/>
    </location>
</feature>
<evidence type="ECO:0000256" key="4">
    <source>
        <dbReference type="ARBA" id="ARBA00022729"/>
    </source>
</evidence>
<dbReference type="Gene3D" id="2.60.40.3440">
    <property type="match status" value="6"/>
</dbReference>
<proteinExistence type="inferred from homology"/>
<evidence type="ECO:0008006" key="11">
    <source>
        <dbReference type="Google" id="ProtNLM"/>
    </source>
</evidence>
<dbReference type="InterPro" id="IPR003344">
    <property type="entry name" value="Big_1_dom"/>
</dbReference>
<evidence type="ECO:0000259" key="7">
    <source>
        <dbReference type="PROSITE" id="PS50847"/>
    </source>
</evidence>
<dbReference type="Pfam" id="PF02369">
    <property type="entry name" value="Big_1"/>
    <property type="match status" value="1"/>
</dbReference>
<dbReference type="NCBIfam" id="TIGR01965">
    <property type="entry name" value="VCBS_repeat"/>
    <property type="match status" value="2"/>
</dbReference>
<evidence type="ECO:0000313" key="9">
    <source>
        <dbReference type="EMBL" id="QAA34848.1"/>
    </source>
</evidence>
<keyword evidence="10" id="KW-1185">Reference proteome</keyword>
<dbReference type="InterPro" id="IPR044016">
    <property type="entry name" value="Big_13"/>
</dbReference>
<dbReference type="SUPFAM" id="SSF49373">
    <property type="entry name" value="Invasin/intimin cell-adhesion fragments"/>
    <property type="match status" value="1"/>
</dbReference>
<evidence type="ECO:0000256" key="6">
    <source>
        <dbReference type="SAM" id="SignalP"/>
    </source>
</evidence>
<feature type="chain" id="PRO_5019108225" description="Tandem-95 repeat protein" evidence="6">
    <location>
        <begin position="29"/>
        <end position="1727"/>
    </location>
</feature>
<dbReference type="Pfam" id="PF17963">
    <property type="entry name" value="Big_9"/>
    <property type="match status" value="9"/>
</dbReference>
<dbReference type="NCBIfam" id="NF012211">
    <property type="entry name" value="tand_rpt_95"/>
    <property type="match status" value="9"/>
</dbReference>
<accession>A0A410E0N1</accession>
<feature type="signal peptide" evidence="6">
    <location>
        <begin position="1"/>
        <end position="28"/>
    </location>
</feature>
<dbReference type="PROSITE" id="PS50847">
    <property type="entry name" value="GRAM_POS_ANCHORING"/>
    <property type="match status" value="1"/>
</dbReference>
<dbReference type="PANTHER" id="PTHR45739">
    <property type="entry name" value="MATRIX PROTEIN, PUTATIVE-RELATED"/>
    <property type="match status" value="1"/>
</dbReference>
<evidence type="ECO:0000256" key="3">
    <source>
        <dbReference type="ARBA" id="ARBA00022525"/>
    </source>
</evidence>
<dbReference type="EMBL" id="CP025746">
    <property type="protein sequence ID" value="QAA34848.1"/>
    <property type="molecule type" value="Genomic_DNA"/>
</dbReference>
<dbReference type="InterPro" id="IPR010221">
    <property type="entry name" value="VCBS_dom"/>
</dbReference>
<dbReference type="PROSITE" id="PS51127">
    <property type="entry name" value="BIG1"/>
    <property type="match status" value="1"/>
</dbReference>
<dbReference type="SMART" id="SM00634">
    <property type="entry name" value="BID_1"/>
    <property type="match status" value="1"/>
</dbReference>
<protein>
    <recommendedName>
        <fullName evidence="11">Tandem-95 repeat protein</fullName>
    </recommendedName>
</protein>
<dbReference type="InterPro" id="IPR019931">
    <property type="entry name" value="LPXTG_anchor"/>
</dbReference>
<dbReference type="Pfam" id="PF00746">
    <property type="entry name" value="Gram_pos_anchor"/>
    <property type="match status" value="1"/>
</dbReference>
<dbReference type="Gene3D" id="2.60.40.10">
    <property type="entry name" value="Immunoglobulins"/>
    <property type="match status" value="2"/>
</dbReference>
<dbReference type="Gene3D" id="2.60.40.3480">
    <property type="match status" value="2"/>
</dbReference>
<dbReference type="KEGG" id="cmah:C1I91_26210"/>
<dbReference type="InterPro" id="IPR051561">
    <property type="entry name" value="FRAS1_ECM"/>
</dbReference>
<keyword evidence="5" id="KW-0572">Peptidoglycan-anchor</keyword>
<dbReference type="InterPro" id="IPR008964">
    <property type="entry name" value="Invasin/intimin_cell_adhesion"/>
</dbReference>
<evidence type="ECO:0000313" key="10">
    <source>
        <dbReference type="Proteomes" id="UP000286268"/>
    </source>
</evidence>
<evidence type="ECO:0000256" key="1">
    <source>
        <dbReference type="ARBA" id="ARBA00010116"/>
    </source>
</evidence>
<dbReference type="SUPFAM" id="SSF49464">
    <property type="entry name" value="Carboxypeptidase regulatory domain-like"/>
    <property type="match status" value="2"/>
</dbReference>
<dbReference type="OrthoDB" id="9812811at2"/>
<feature type="domain" description="Big-1" evidence="8">
    <location>
        <begin position="1275"/>
        <end position="1357"/>
    </location>
</feature>
<dbReference type="InterPro" id="IPR053732">
    <property type="entry name" value="Fimbrial_Assembly_Comp"/>
</dbReference>
<dbReference type="InterPro" id="IPR008969">
    <property type="entry name" value="CarboxyPept-like_regulatory"/>
</dbReference>
<evidence type="ECO:0000256" key="2">
    <source>
        <dbReference type="ARBA" id="ARBA00022512"/>
    </source>
</evidence>
<comment type="similarity">
    <text evidence="1">Belongs to the intimin/invasin family.</text>
</comment>
<dbReference type="PANTHER" id="PTHR45739:SF12">
    <property type="entry name" value="CHONDROITIN SULFATE PROTEOGLYCAN 4-LIKE ISOFORM X2"/>
    <property type="match status" value="1"/>
</dbReference>